<reference evidence="2" key="2">
    <citation type="submission" date="2025-08" db="UniProtKB">
        <authorList>
            <consortium name="Ensembl"/>
        </authorList>
    </citation>
    <scope>IDENTIFICATION</scope>
</reference>
<dbReference type="InterPro" id="IPR055184">
    <property type="entry name" value="COMMD8_HN"/>
</dbReference>
<dbReference type="InterPro" id="IPR047235">
    <property type="entry name" value="COMMD8"/>
</dbReference>
<dbReference type="PROSITE" id="PS51269">
    <property type="entry name" value="COMM"/>
    <property type="match status" value="1"/>
</dbReference>
<dbReference type="PANTHER" id="PTHR16231:SF0">
    <property type="entry name" value="COMM DOMAIN-CONTAINING PROTEIN 8"/>
    <property type="match status" value="1"/>
</dbReference>
<reference evidence="2" key="3">
    <citation type="submission" date="2025-09" db="UniProtKB">
        <authorList>
            <consortium name="Ensembl"/>
        </authorList>
    </citation>
    <scope>IDENTIFICATION</scope>
</reference>
<gene>
    <name evidence="2" type="primary">COMMD8</name>
</gene>
<reference evidence="2" key="1">
    <citation type="submission" date="2015-11" db="EMBL/GenBank/DDBJ databases">
        <authorList>
            <consortium name="International Coturnix japonica Genome Analysis Consortium"/>
            <person name="Warren W."/>
            <person name="Burt D.W."/>
            <person name="Antin P.B."/>
            <person name="Lanford R."/>
            <person name="Gros J."/>
            <person name="Wilson R.K."/>
        </authorList>
    </citation>
    <scope>NUCLEOTIDE SEQUENCE [LARGE SCALE GENOMIC DNA]</scope>
</reference>
<dbReference type="Proteomes" id="UP000694412">
    <property type="component" value="Chromosome 4"/>
</dbReference>
<evidence type="ECO:0000313" key="3">
    <source>
        <dbReference type="Proteomes" id="UP000694412"/>
    </source>
</evidence>
<dbReference type="Pfam" id="PF07258">
    <property type="entry name" value="COMM_domain"/>
    <property type="match status" value="1"/>
</dbReference>
<dbReference type="InterPro" id="IPR047155">
    <property type="entry name" value="COMMD4/6/7/8"/>
</dbReference>
<evidence type="ECO:0000259" key="1">
    <source>
        <dbReference type="PROSITE" id="PS51269"/>
    </source>
</evidence>
<feature type="domain" description="COMM" evidence="1">
    <location>
        <begin position="184"/>
        <end position="251"/>
    </location>
</feature>
<proteinExistence type="predicted"/>
<accession>A0A8C2TZN0</accession>
<dbReference type="Ensembl" id="ENSCJPT00005029073.1">
    <property type="protein sequence ID" value="ENSCJPP00005021141.1"/>
    <property type="gene ID" value="ENSCJPG00005016930.1"/>
</dbReference>
<dbReference type="GO" id="GO:0005829">
    <property type="term" value="C:cytosol"/>
    <property type="evidence" value="ECO:0007669"/>
    <property type="project" value="Ensembl"/>
</dbReference>
<evidence type="ECO:0000313" key="2">
    <source>
        <dbReference type="Ensembl" id="ENSCJPP00005021141.1"/>
    </source>
</evidence>
<organism evidence="2 3">
    <name type="scientific">Coturnix japonica</name>
    <name type="common">Japanese quail</name>
    <name type="synonym">Coturnix coturnix japonica</name>
    <dbReference type="NCBI Taxonomy" id="93934"/>
    <lineage>
        <taxon>Eukaryota</taxon>
        <taxon>Metazoa</taxon>
        <taxon>Chordata</taxon>
        <taxon>Craniata</taxon>
        <taxon>Vertebrata</taxon>
        <taxon>Euteleostomi</taxon>
        <taxon>Archelosauria</taxon>
        <taxon>Archosauria</taxon>
        <taxon>Dinosauria</taxon>
        <taxon>Saurischia</taxon>
        <taxon>Theropoda</taxon>
        <taxon>Coelurosauria</taxon>
        <taxon>Aves</taxon>
        <taxon>Neognathae</taxon>
        <taxon>Galloanserae</taxon>
        <taxon>Galliformes</taxon>
        <taxon>Phasianidae</taxon>
        <taxon>Perdicinae</taxon>
        <taxon>Coturnix</taxon>
    </lineage>
</organism>
<dbReference type="Pfam" id="PF22838">
    <property type="entry name" value="COMMD8_HN"/>
    <property type="match status" value="1"/>
</dbReference>
<dbReference type="AlphaFoldDB" id="A0A8C2TZN0"/>
<dbReference type="InterPro" id="IPR017920">
    <property type="entry name" value="COMM"/>
</dbReference>
<dbReference type="CDD" id="cd04756">
    <property type="entry name" value="Commd8"/>
    <property type="match status" value="1"/>
</dbReference>
<name>A0A8C2TZN0_COTJA</name>
<dbReference type="PANTHER" id="PTHR16231">
    <property type="entry name" value="COMM DOMAIN-CONTAINING PROTEIN 4-8 FAMILY MEMBER"/>
    <property type="match status" value="1"/>
</dbReference>
<dbReference type="GO" id="GO:0005654">
    <property type="term" value="C:nucleoplasm"/>
    <property type="evidence" value="ECO:0007669"/>
    <property type="project" value="Ensembl"/>
</dbReference>
<dbReference type="GeneTree" id="ENSGT00390000018121"/>
<keyword evidence="3" id="KW-1185">Reference proteome</keyword>
<protein>
    <submittedName>
        <fullName evidence="2">COMM domain containing 8</fullName>
    </submittedName>
</protein>
<sequence length="265" mass="30060">MFRSTCQPKGCTSYSRWVSCGISCTLHQTGAQSRAGPRTRGLVHGKADLCLRSFAHARRRGTGSGWWRRPRRRAEMLQLLEKLPPGRALEFLHNIVDGICGRGYPRYQDYSGVWSLAEWMEVLEETRMYFKTAVGKNITDEEAVQQMNELNANYQEAVIKCLKGRKEEIRNALIETVNAISSAQLKDFDWQLKLALSSDKISTLQMPLLNLDLDVRENGEIKPISIEMNKEELQNLINALEAANKVAFNDVIFPSLSSCALKVFF</sequence>